<dbReference type="EMBL" id="UZAM01011813">
    <property type="protein sequence ID" value="VDP18345.1"/>
    <property type="molecule type" value="Genomic_DNA"/>
</dbReference>
<dbReference type="PANTHER" id="PTHR37443">
    <property type="entry name" value="PROTEIN CBG09852-RELATED"/>
    <property type="match status" value="1"/>
</dbReference>
<evidence type="ECO:0000313" key="2">
    <source>
        <dbReference type="Proteomes" id="UP000270296"/>
    </source>
</evidence>
<name>A0A183IYE3_9BILA</name>
<dbReference type="OrthoDB" id="5913344at2759"/>
<organism evidence="3">
    <name type="scientific">Soboliphyme baturini</name>
    <dbReference type="NCBI Taxonomy" id="241478"/>
    <lineage>
        <taxon>Eukaryota</taxon>
        <taxon>Metazoa</taxon>
        <taxon>Ecdysozoa</taxon>
        <taxon>Nematoda</taxon>
        <taxon>Enoplea</taxon>
        <taxon>Dorylaimia</taxon>
        <taxon>Dioctophymatida</taxon>
        <taxon>Dioctophymatoidea</taxon>
        <taxon>Soboliphymatidae</taxon>
        <taxon>Soboliphyme</taxon>
    </lineage>
</organism>
<gene>
    <name evidence="1" type="ORF">SBAD_LOCUS8641</name>
</gene>
<protein>
    <submittedName>
        <fullName evidence="3">SPASM domain-containing protein</fullName>
    </submittedName>
</protein>
<sequence length="227" mass="26325">MLTRSVHSQIALFMDDARQSDNCKSWSAWGNCIWIKGPHRSRTGGVHPWNRNYFDQLSPVCQRNFFYSKIHQDYGEAINNAVEYFRSITVNEQPCGMCSFKQSCGINCEKKNKGTYYNKIFVAEELCHPQDLNGYTQELACFADLSDYPQHMDECKIWPNKAVKLPRVPPKYKKMVSGMRFTNCIKAREMSGKQICRCCCTPFEPDPKDWKCKHRDENGVLKSIYSA</sequence>
<dbReference type="PANTHER" id="PTHR37443:SF3">
    <property type="entry name" value="SECRETED PROTEIN"/>
    <property type="match status" value="1"/>
</dbReference>
<accession>A0A183IYE3</accession>
<proteinExistence type="predicted"/>
<dbReference type="InterPro" id="IPR040271">
    <property type="entry name" value="T19C3.2-like"/>
</dbReference>
<dbReference type="WBParaSite" id="SBAD_0000895201-mRNA-1">
    <property type="protein sequence ID" value="SBAD_0000895201-mRNA-1"/>
    <property type="gene ID" value="SBAD_0000895201"/>
</dbReference>
<dbReference type="AlphaFoldDB" id="A0A183IYE3"/>
<reference evidence="1 2" key="2">
    <citation type="submission" date="2018-11" db="EMBL/GenBank/DDBJ databases">
        <authorList>
            <consortium name="Pathogen Informatics"/>
        </authorList>
    </citation>
    <scope>NUCLEOTIDE SEQUENCE [LARGE SCALE GENOMIC DNA]</scope>
</reference>
<dbReference type="Proteomes" id="UP000270296">
    <property type="component" value="Unassembled WGS sequence"/>
</dbReference>
<evidence type="ECO:0000313" key="1">
    <source>
        <dbReference type="EMBL" id="VDP18345.1"/>
    </source>
</evidence>
<evidence type="ECO:0000313" key="3">
    <source>
        <dbReference type="WBParaSite" id="SBAD_0000895201-mRNA-1"/>
    </source>
</evidence>
<keyword evidence="2" id="KW-1185">Reference proteome</keyword>
<reference evidence="3" key="1">
    <citation type="submission" date="2016-06" db="UniProtKB">
        <authorList>
            <consortium name="WormBaseParasite"/>
        </authorList>
    </citation>
    <scope>IDENTIFICATION</scope>
</reference>